<reference evidence="9 10" key="1">
    <citation type="submission" date="2016-11" db="EMBL/GenBank/DDBJ databases">
        <authorList>
            <person name="Jaros S."/>
            <person name="Januszkiewicz K."/>
            <person name="Wedrychowicz H."/>
        </authorList>
    </citation>
    <scope>NUCLEOTIDE SEQUENCE [LARGE SCALE GENOMIC DNA]</scope>
    <source>
        <strain evidence="9 10">DSM 16917</strain>
    </source>
</reference>
<keyword evidence="3" id="KW-0997">Cell inner membrane</keyword>
<feature type="domain" description="Mce/MlaD" evidence="8">
    <location>
        <begin position="41"/>
        <end position="131"/>
    </location>
</feature>
<feature type="domain" description="Mce/MlaD" evidence="8">
    <location>
        <begin position="285"/>
        <end position="386"/>
    </location>
</feature>
<organism evidence="9 10">
    <name type="scientific">Ferrimonas marina</name>
    <dbReference type="NCBI Taxonomy" id="299255"/>
    <lineage>
        <taxon>Bacteria</taxon>
        <taxon>Pseudomonadati</taxon>
        <taxon>Pseudomonadota</taxon>
        <taxon>Gammaproteobacteria</taxon>
        <taxon>Alteromonadales</taxon>
        <taxon>Ferrimonadaceae</taxon>
        <taxon>Ferrimonas</taxon>
    </lineage>
</organism>
<dbReference type="Pfam" id="PF02470">
    <property type="entry name" value="MlaD"/>
    <property type="match status" value="3"/>
</dbReference>
<dbReference type="STRING" id="299255.SAMN02745129_4492"/>
<dbReference type="PANTHER" id="PTHR30462">
    <property type="entry name" value="INTERMEMBRANE TRANSPORT PROTEIN PQIB-RELATED"/>
    <property type="match status" value="1"/>
</dbReference>
<evidence type="ECO:0000256" key="7">
    <source>
        <dbReference type="SAM" id="Phobius"/>
    </source>
</evidence>
<evidence type="ECO:0000256" key="1">
    <source>
        <dbReference type="ARBA" id="ARBA00004533"/>
    </source>
</evidence>
<keyword evidence="6 7" id="KW-0472">Membrane</keyword>
<keyword evidence="2" id="KW-1003">Cell membrane</keyword>
<protein>
    <submittedName>
        <fullName evidence="9">Paraquat-inducible protein B</fullName>
    </submittedName>
</protein>
<keyword evidence="10" id="KW-1185">Reference proteome</keyword>
<evidence type="ECO:0000256" key="3">
    <source>
        <dbReference type="ARBA" id="ARBA00022519"/>
    </source>
</evidence>
<evidence type="ECO:0000256" key="4">
    <source>
        <dbReference type="ARBA" id="ARBA00022692"/>
    </source>
</evidence>
<comment type="subcellular location">
    <subcellularLocation>
        <location evidence="1">Cell inner membrane</location>
    </subcellularLocation>
</comment>
<feature type="domain" description="Mce/MlaD" evidence="8">
    <location>
        <begin position="166"/>
        <end position="215"/>
    </location>
</feature>
<feature type="transmembrane region" description="Helical" evidence="7">
    <location>
        <begin position="12"/>
        <end position="37"/>
    </location>
</feature>
<dbReference type="InterPro" id="IPR051800">
    <property type="entry name" value="PqiA-PqiB_transport"/>
</dbReference>
<gene>
    <name evidence="9" type="ORF">SAMN02745129_4492</name>
</gene>
<evidence type="ECO:0000313" key="9">
    <source>
        <dbReference type="EMBL" id="SHI15818.1"/>
    </source>
</evidence>
<sequence length="548" mass="60411">MQAMDSKSVKRNRIATIWLIPVIAVLIGLWMVLSFWLRQGPMIELTVANAEGLEAGKTKIRLQSVEIGTIKTIALDKELRGAVIQARINKEAREALVEDSLFWVVKPRVGRSGVSGLSTLFSGAYIELKPGTSRRERRNFELQETPPVAGPDTPGTRIELMSFRRLSVGEGTSIRYRGFEVGKIESVTYLPDQDQVRSQAFIFSPFDDLINQQSRFWQVPGLEVSLSSAGLNMSMESLDSLINGSITFGLPEGVKAGGPIQDEHSFTLFADRQAMEDSRLEHDLEYVLLFNQSVAGLMQGSPVTYRGIQIGEVEEVPCRALTEIDAVTDSGAIPVLIVIQLDRFESDLDASFSEAWRSKFDKWVQNGLRATLGTSNLLTGAKAITFAFEDEPTDVSEQVALGEILPYPIIPTVENDFGALASNLNAVLEKIAELPMEPLLLNTNQLVADLDKTVNALTVTAGEVNGLLSETQQEQLIPELRNTLTQLNETLAGLEPNAPIYHQLEQSLAELNRLMNQMEPLMHSLGRKPDALVWGEDALPDPEIEVSP</sequence>
<evidence type="ECO:0000256" key="2">
    <source>
        <dbReference type="ARBA" id="ARBA00022475"/>
    </source>
</evidence>
<evidence type="ECO:0000259" key="8">
    <source>
        <dbReference type="Pfam" id="PF02470"/>
    </source>
</evidence>
<evidence type="ECO:0000256" key="6">
    <source>
        <dbReference type="ARBA" id="ARBA00023136"/>
    </source>
</evidence>
<evidence type="ECO:0000313" key="10">
    <source>
        <dbReference type="Proteomes" id="UP000184268"/>
    </source>
</evidence>
<dbReference type="NCBIfam" id="NF008070">
    <property type="entry name" value="PRK10807.1"/>
    <property type="match status" value="1"/>
</dbReference>
<keyword evidence="5 7" id="KW-1133">Transmembrane helix</keyword>
<evidence type="ECO:0000256" key="5">
    <source>
        <dbReference type="ARBA" id="ARBA00022989"/>
    </source>
</evidence>
<dbReference type="AlphaFoldDB" id="A0A1M5YVG8"/>
<proteinExistence type="predicted"/>
<name>A0A1M5YVG8_9GAMM</name>
<accession>A0A1M5YVG8</accession>
<dbReference type="PANTHER" id="PTHR30462:SF2">
    <property type="entry name" value="INTERMEMBRANE TRANSPORT PROTEIN PQIB"/>
    <property type="match status" value="1"/>
</dbReference>
<dbReference type="InterPro" id="IPR003399">
    <property type="entry name" value="Mce/MlaD"/>
</dbReference>
<dbReference type="Proteomes" id="UP000184268">
    <property type="component" value="Unassembled WGS sequence"/>
</dbReference>
<keyword evidence="4 7" id="KW-0812">Transmembrane</keyword>
<dbReference type="GO" id="GO:0005886">
    <property type="term" value="C:plasma membrane"/>
    <property type="evidence" value="ECO:0007669"/>
    <property type="project" value="UniProtKB-SubCell"/>
</dbReference>
<dbReference type="EMBL" id="FQXG01000008">
    <property type="protein sequence ID" value="SHI15818.1"/>
    <property type="molecule type" value="Genomic_DNA"/>
</dbReference>